<proteinExistence type="inferred from homology"/>
<feature type="domain" description="AMP-binding enzyme C-terminal" evidence="5">
    <location>
        <begin position="468"/>
        <end position="544"/>
    </location>
</feature>
<dbReference type="PANTHER" id="PTHR24096">
    <property type="entry name" value="LONG-CHAIN-FATTY-ACID--COA LIGASE"/>
    <property type="match status" value="1"/>
</dbReference>
<dbReference type="KEGG" id="dpp:DICPUDRAFT_147305"/>
<dbReference type="InterPro" id="IPR025110">
    <property type="entry name" value="AMP-bd_C"/>
</dbReference>
<dbReference type="OMA" id="GLMQDWP"/>
<dbReference type="eggNOG" id="KOG1176">
    <property type="taxonomic scope" value="Eukaryota"/>
</dbReference>
<evidence type="ECO:0000313" key="7">
    <source>
        <dbReference type="Proteomes" id="UP000001064"/>
    </source>
</evidence>
<organism evidence="6 7">
    <name type="scientific">Dictyostelium purpureum</name>
    <name type="common">Slime mold</name>
    <dbReference type="NCBI Taxonomy" id="5786"/>
    <lineage>
        <taxon>Eukaryota</taxon>
        <taxon>Amoebozoa</taxon>
        <taxon>Evosea</taxon>
        <taxon>Eumycetozoa</taxon>
        <taxon>Dictyostelia</taxon>
        <taxon>Dictyosteliales</taxon>
        <taxon>Dictyosteliaceae</taxon>
        <taxon>Dictyostelium</taxon>
    </lineage>
</organism>
<keyword evidence="3" id="KW-0812">Transmembrane</keyword>
<reference evidence="7" key="1">
    <citation type="journal article" date="2011" name="Genome Biol.">
        <title>Comparative genomics of the social amoebae Dictyostelium discoideum and Dictyostelium purpureum.</title>
        <authorList>
            <consortium name="US DOE Joint Genome Institute (JGI-PGF)"/>
            <person name="Sucgang R."/>
            <person name="Kuo A."/>
            <person name="Tian X."/>
            <person name="Salerno W."/>
            <person name="Parikh A."/>
            <person name="Feasley C.L."/>
            <person name="Dalin E."/>
            <person name="Tu H."/>
            <person name="Huang E."/>
            <person name="Barry K."/>
            <person name="Lindquist E."/>
            <person name="Shapiro H."/>
            <person name="Bruce D."/>
            <person name="Schmutz J."/>
            <person name="Salamov A."/>
            <person name="Fey P."/>
            <person name="Gaudet P."/>
            <person name="Anjard C."/>
            <person name="Babu M.M."/>
            <person name="Basu S."/>
            <person name="Bushmanova Y."/>
            <person name="van der Wel H."/>
            <person name="Katoh-Kurasawa M."/>
            <person name="Dinh C."/>
            <person name="Coutinho P.M."/>
            <person name="Saito T."/>
            <person name="Elias M."/>
            <person name="Schaap P."/>
            <person name="Kay R.R."/>
            <person name="Henrissat B."/>
            <person name="Eichinger L."/>
            <person name="Rivero F."/>
            <person name="Putnam N.H."/>
            <person name="West C.M."/>
            <person name="Loomis W.F."/>
            <person name="Chisholm R.L."/>
            <person name="Shaulsky G."/>
            <person name="Strassmann J.E."/>
            <person name="Queller D.C."/>
            <person name="Kuspa A."/>
            <person name="Grigoriev I.V."/>
        </authorList>
    </citation>
    <scope>NUCLEOTIDE SEQUENCE [LARGE SCALE GENOMIC DNA]</scope>
    <source>
        <strain evidence="7">QSDP1</strain>
    </source>
</reference>
<keyword evidence="2" id="KW-0436">Ligase</keyword>
<dbReference type="InterPro" id="IPR000873">
    <property type="entry name" value="AMP-dep_synth/lig_dom"/>
</dbReference>
<dbReference type="EMBL" id="GL870950">
    <property type="protein sequence ID" value="EGC39873.1"/>
    <property type="molecule type" value="Genomic_DNA"/>
</dbReference>
<keyword evidence="3" id="KW-1133">Transmembrane helix</keyword>
<dbReference type="FunFam" id="3.30.300.30:FF:000007">
    <property type="entry name" value="4-coumarate--CoA ligase 2"/>
    <property type="match status" value="1"/>
</dbReference>
<protein>
    <submittedName>
        <fullName evidence="6">Uncharacterized protein</fullName>
    </submittedName>
</protein>
<dbReference type="OrthoDB" id="10253115at2759"/>
<gene>
    <name evidence="6" type="ORF">DICPUDRAFT_147305</name>
</gene>
<accession>F0Z859</accession>
<dbReference type="Pfam" id="PF13193">
    <property type="entry name" value="AMP-binding_C"/>
    <property type="match status" value="1"/>
</dbReference>
<keyword evidence="3" id="KW-0472">Membrane</keyword>
<evidence type="ECO:0000313" key="6">
    <source>
        <dbReference type="EMBL" id="EGC39873.1"/>
    </source>
</evidence>
<dbReference type="GO" id="GO:0016405">
    <property type="term" value="F:CoA-ligase activity"/>
    <property type="evidence" value="ECO:0000318"/>
    <property type="project" value="GO_Central"/>
</dbReference>
<feature type="domain" description="AMP-dependent synthetase/ligase" evidence="4">
    <location>
        <begin position="36"/>
        <end position="417"/>
    </location>
</feature>
<keyword evidence="7" id="KW-1185">Reference proteome</keyword>
<dbReference type="InterPro" id="IPR045851">
    <property type="entry name" value="AMP-bd_C_sf"/>
</dbReference>
<evidence type="ECO:0000256" key="2">
    <source>
        <dbReference type="ARBA" id="ARBA00022598"/>
    </source>
</evidence>
<sequence>MKVYINKKIYFKSDHPDIIIENNNLSNFILNSLKEKENKIILKDENLNSINSYDFIDAVQKVAKGFNLLGINKGDVIGILTPNMIEYTYCVLGVLLGGGIISQINPNSTANEIKNTLSTVEPKFIIINYSNYIRIKESIKDLFPQCRALILIYDCDNEQNIKLSSESSLNIIHLNNFMDNDGIYNESLAKVESYNEIAALLFSSGTTGNYKGVCLTHSNFLASIKQVIVSEYSKYTEPQKIIGCIPMYHIFGLITVFLCCITYGCCLYFIKNYSLKKLLTFIEKEKITLAFVIPTIGIDLAKSSLVDKYDCSSLTTILSGGAPFPETIVKELQKRIGVTINKDNEPIKNLKIRQGYGLTESSAVALADPFKYETSSSGKLLSNLISKVIDFDSGVNLDVNQIGHICIKGPNIMKGYYNNKNATDSTFDNEGFLLTGDVGYFRENGELYIVDRIKDLIKSYGYQVAPAELECILLGHPKVQEVCVIGVPSSENGEAPRAYIVLKPNEKATKNEIYKWLNPKISHYKSLNGGVVFVDSLPKSNAGKILRRNLKLQSKM</sequence>
<dbReference type="Proteomes" id="UP000001064">
    <property type="component" value="Unassembled WGS sequence"/>
</dbReference>
<dbReference type="STRING" id="5786.F0Z859"/>
<evidence type="ECO:0000256" key="1">
    <source>
        <dbReference type="ARBA" id="ARBA00006432"/>
    </source>
</evidence>
<dbReference type="RefSeq" id="XP_003283624.1">
    <property type="nucleotide sequence ID" value="XM_003283576.1"/>
</dbReference>
<evidence type="ECO:0000259" key="4">
    <source>
        <dbReference type="Pfam" id="PF00501"/>
    </source>
</evidence>
<dbReference type="InParanoid" id="F0Z859"/>
<dbReference type="SUPFAM" id="SSF56801">
    <property type="entry name" value="Acetyl-CoA synthetase-like"/>
    <property type="match status" value="1"/>
</dbReference>
<dbReference type="AlphaFoldDB" id="F0Z859"/>
<dbReference type="GeneID" id="10509494"/>
<evidence type="ECO:0000259" key="5">
    <source>
        <dbReference type="Pfam" id="PF13193"/>
    </source>
</evidence>
<dbReference type="PANTHER" id="PTHR24096:SF149">
    <property type="entry name" value="AMP-BINDING DOMAIN-CONTAINING PROTEIN-RELATED"/>
    <property type="match status" value="1"/>
</dbReference>
<dbReference type="CDD" id="cd05911">
    <property type="entry name" value="Firefly_Luc_like"/>
    <property type="match status" value="1"/>
</dbReference>
<dbReference type="Pfam" id="PF00501">
    <property type="entry name" value="AMP-binding"/>
    <property type="match status" value="1"/>
</dbReference>
<dbReference type="InterPro" id="IPR042099">
    <property type="entry name" value="ANL_N_sf"/>
</dbReference>
<feature type="transmembrane region" description="Helical" evidence="3">
    <location>
        <begin position="247"/>
        <end position="270"/>
    </location>
</feature>
<dbReference type="Gene3D" id="3.40.50.12780">
    <property type="entry name" value="N-terminal domain of ligase-like"/>
    <property type="match status" value="1"/>
</dbReference>
<name>F0Z859_DICPU</name>
<dbReference type="Gene3D" id="3.30.300.30">
    <property type="match status" value="1"/>
</dbReference>
<evidence type="ECO:0000256" key="3">
    <source>
        <dbReference type="SAM" id="Phobius"/>
    </source>
</evidence>
<dbReference type="VEuPathDB" id="AmoebaDB:DICPUDRAFT_147305"/>
<comment type="similarity">
    <text evidence="1">Belongs to the ATP-dependent AMP-binding enzyme family.</text>
</comment>